<evidence type="ECO:0000256" key="1">
    <source>
        <dbReference type="SAM" id="SignalP"/>
    </source>
</evidence>
<feature type="signal peptide" evidence="1">
    <location>
        <begin position="1"/>
        <end position="24"/>
    </location>
</feature>
<sequence>MARTVPLLCLIAALLAGTVLPAMADGTEPWPPRSFGSGTAAVAITTAWASRLRAVADLAGLEAAAGGPGRLEAVEQGEAPRAVYGWTGAGGRGHLTVLLYRSGGFAAIVDPADARGEIVLNSFGAFVCPACAPPVKACGRRPSWVPHSLHWDVFDCGCTLTGPQSLAGGAC</sequence>
<protein>
    <recommendedName>
        <fullName evidence="4">Peptidase C39 domain-containing protein</fullName>
    </recommendedName>
</protein>
<reference evidence="2 3" key="1">
    <citation type="submission" date="2023-07" db="EMBL/GenBank/DDBJ databases">
        <title>Genomic Encyclopedia of Type Strains, Phase IV (KMG-IV): sequencing the most valuable type-strain genomes for metagenomic binning, comparative biology and taxonomic classification.</title>
        <authorList>
            <person name="Goeker M."/>
        </authorList>
    </citation>
    <scope>NUCLEOTIDE SEQUENCE [LARGE SCALE GENOMIC DNA]</scope>
    <source>
        <strain evidence="2 3">DSM 19619</strain>
    </source>
</reference>
<dbReference type="RefSeq" id="WP_307284550.1">
    <property type="nucleotide sequence ID" value="NZ_JAUSVX010000024.1"/>
</dbReference>
<evidence type="ECO:0008006" key="4">
    <source>
        <dbReference type="Google" id="ProtNLM"/>
    </source>
</evidence>
<dbReference type="Proteomes" id="UP001242480">
    <property type="component" value="Unassembled WGS sequence"/>
</dbReference>
<keyword evidence="3" id="KW-1185">Reference proteome</keyword>
<feature type="chain" id="PRO_5046352736" description="Peptidase C39 domain-containing protein" evidence="1">
    <location>
        <begin position="25"/>
        <end position="171"/>
    </location>
</feature>
<keyword evidence="1" id="KW-0732">Signal</keyword>
<name>A0ABU0JK41_9HYPH</name>
<comment type="caution">
    <text evidence="2">The sequence shown here is derived from an EMBL/GenBank/DDBJ whole genome shotgun (WGS) entry which is preliminary data.</text>
</comment>
<dbReference type="EMBL" id="JAUSVX010000024">
    <property type="protein sequence ID" value="MDQ0474634.1"/>
    <property type="molecule type" value="Genomic_DNA"/>
</dbReference>
<evidence type="ECO:0000313" key="2">
    <source>
        <dbReference type="EMBL" id="MDQ0474634.1"/>
    </source>
</evidence>
<organism evidence="2 3">
    <name type="scientific">Labrys wisconsinensis</name>
    <dbReference type="NCBI Taxonomy" id="425677"/>
    <lineage>
        <taxon>Bacteria</taxon>
        <taxon>Pseudomonadati</taxon>
        <taxon>Pseudomonadota</taxon>
        <taxon>Alphaproteobacteria</taxon>
        <taxon>Hyphomicrobiales</taxon>
        <taxon>Xanthobacteraceae</taxon>
        <taxon>Labrys</taxon>
    </lineage>
</organism>
<accession>A0ABU0JK41</accession>
<evidence type="ECO:0000313" key="3">
    <source>
        <dbReference type="Proteomes" id="UP001242480"/>
    </source>
</evidence>
<proteinExistence type="predicted"/>
<gene>
    <name evidence="2" type="ORF">QO011_007675</name>
</gene>